<protein>
    <submittedName>
        <fullName evidence="1">Uncharacterized protein</fullName>
    </submittedName>
</protein>
<comment type="caution">
    <text evidence="1">The sequence shown here is derived from an EMBL/GenBank/DDBJ whole genome shotgun (WGS) entry which is preliminary data.</text>
</comment>
<dbReference type="AlphaFoldDB" id="A0A843VTP1"/>
<dbReference type="Proteomes" id="UP000652761">
    <property type="component" value="Unassembled WGS sequence"/>
</dbReference>
<sequence>MVRRVLNRKRCLNPCWPDRAEHALFGQGEELCGFSWAFWRGGLAFGVFSLRGLCVEQGKRREIVRLCVLHGDRG</sequence>
<gene>
    <name evidence="1" type="ORF">Taro_035202</name>
</gene>
<organism evidence="1 2">
    <name type="scientific">Colocasia esculenta</name>
    <name type="common">Wild taro</name>
    <name type="synonym">Arum esculentum</name>
    <dbReference type="NCBI Taxonomy" id="4460"/>
    <lineage>
        <taxon>Eukaryota</taxon>
        <taxon>Viridiplantae</taxon>
        <taxon>Streptophyta</taxon>
        <taxon>Embryophyta</taxon>
        <taxon>Tracheophyta</taxon>
        <taxon>Spermatophyta</taxon>
        <taxon>Magnoliopsida</taxon>
        <taxon>Liliopsida</taxon>
        <taxon>Araceae</taxon>
        <taxon>Aroideae</taxon>
        <taxon>Colocasieae</taxon>
        <taxon>Colocasia</taxon>
    </lineage>
</organism>
<evidence type="ECO:0000313" key="1">
    <source>
        <dbReference type="EMBL" id="MQM02433.1"/>
    </source>
</evidence>
<accession>A0A843VTP1</accession>
<name>A0A843VTP1_COLES</name>
<reference evidence="1" key="1">
    <citation type="submission" date="2017-07" db="EMBL/GenBank/DDBJ databases">
        <title>Taro Niue Genome Assembly and Annotation.</title>
        <authorList>
            <person name="Atibalentja N."/>
            <person name="Keating K."/>
            <person name="Fields C.J."/>
        </authorList>
    </citation>
    <scope>NUCLEOTIDE SEQUENCE</scope>
    <source>
        <strain evidence="1">Niue_2</strain>
        <tissue evidence="1">Leaf</tissue>
    </source>
</reference>
<dbReference type="EMBL" id="NMUH01002853">
    <property type="protein sequence ID" value="MQM02433.1"/>
    <property type="molecule type" value="Genomic_DNA"/>
</dbReference>
<evidence type="ECO:0000313" key="2">
    <source>
        <dbReference type="Proteomes" id="UP000652761"/>
    </source>
</evidence>
<keyword evidence="2" id="KW-1185">Reference proteome</keyword>
<proteinExistence type="predicted"/>